<dbReference type="Proteomes" id="UP000799537">
    <property type="component" value="Unassembled WGS sequence"/>
</dbReference>
<evidence type="ECO:0000256" key="1">
    <source>
        <dbReference type="SAM" id="SignalP"/>
    </source>
</evidence>
<accession>A0A6A6C1X2</accession>
<evidence type="ECO:0000313" key="2">
    <source>
        <dbReference type="EMBL" id="KAF2161021.1"/>
    </source>
</evidence>
<keyword evidence="3" id="KW-1185">Reference proteome</keyword>
<keyword evidence="1" id="KW-0732">Signal</keyword>
<feature type="chain" id="PRO_5025606525" evidence="1">
    <location>
        <begin position="16"/>
        <end position="117"/>
    </location>
</feature>
<gene>
    <name evidence="2" type="ORF">M409DRAFT_28628</name>
</gene>
<dbReference type="GeneID" id="54562390"/>
<dbReference type="AlphaFoldDB" id="A0A6A6C1X2"/>
<sequence>MKLYMLAIVPALVLSDTSYKATVSLYQDTACQTPVVGSGNTVVDGDTCDTGPFETGWSSAQVVNAADLPSEGTITFYTKNNCGCPSCGSHGYAAQDSGCLTDFGFSANAVGFDAAPV</sequence>
<name>A0A6A6C1X2_ZASCE</name>
<proteinExistence type="predicted"/>
<reference evidence="2" key="1">
    <citation type="journal article" date="2020" name="Stud. Mycol.">
        <title>101 Dothideomycetes genomes: a test case for predicting lifestyles and emergence of pathogens.</title>
        <authorList>
            <person name="Haridas S."/>
            <person name="Albert R."/>
            <person name="Binder M."/>
            <person name="Bloem J."/>
            <person name="Labutti K."/>
            <person name="Salamov A."/>
            <person name="Andreopoulos B."/>
            <person name="Baker S."/>
            <person name="Barry K."/>
            <person name="Bills G."/>
            <person name="Bluhm B."/>
            <person name="Cannon C."/>
            <person name="Castanera R."/>
            <person name="Culley D."/>
            <person name="Daum C."/>
            <person name="Ezra D."/>
            <person name="Gonzalez J."/>
            <person name="Henrissat B."/>
            <person name="Kuo A."/>
            <person name="Liang C."/>
            <person name="Lipzen A."/>
            <person name="Lutzoni F."/>
            <person name="Magnuson J."/>
            <person name="Mondo S."/>
            <person name="Nolan M."/>
            <person name="Ohm R."/>
            <person name="Pangilinan J."/>
            <person name="Park H.-J."/>
            <person name="Ramirez L."/>
            <person name="Alfaro M."/>
            <person name="Sun H."/>
            <person name="Tritt A."/>
            <person name="Yoshinaga Y."/>
            <person name="Zwiers L.-H."/>
            <person name="Turgeon B."/>
            <person name="Goodwin S."/>
            <person name="Spatafora J."/>
            <person name="Crous P."/>
            <person name="Grigoriev I."/>
        </authorList>
    </citation>
    <scope>NUCLEOTIDE SEQUENCE</scope>
    <source>
        <strain evidence="2">ATCC 36951</strain>
    </source>
</reference>
<evidence type="ECO:0000313" key="3">
    <source>
        <dbReference type="Proteomes" id="UP000799537"/>
    </source>
</evidence>
<dbReference type="EMBL" id="ML993622">
    <property type="protein sequence ID" value="KAF2161021.1"/>
    <property type="molecule type" value="Genomic_DNA"/>
</dbReference>
<protein>
    <submittedName>
        <fullName evidence="2">Uncharacterized protein</fullName>
    </submittedName>
</protein>
<dbReference type="RefSeq" id="XP_033661910.1">
    <property type="nucleotide sequence ID" value="XM_033809118.1"/>
</dbReference>
<dbReference type="OrthoDB" id="4887929at2759"/>
<organism evidence="2 3">
    <name type="scientific">Zasmidium cellare ATCC 36951</name>
    <dbReference type="NCBI Taxonomy" id="1080233"/>
    <lineage>
        <taxon>Eukaryota</taxon>
        <taxon>Fungi</taxon>
        <taxon>Dikarya</taxon>
        <taxon>Ascomycota</taxon>
        <taxon>Pezizomycotina</taxon>
        <taxon>Dothideomycetes</taxon>
        <taxon>Dothideomycetidae</taxon>
        <taxon>Mycosphaerellales</taxon>
        <taxon>Mycosphaerellaceae</taxon>
        <taxon>Zasmidium</taxon>
    </lineage>
</organism>
<feature type="signal peptide" evidence="1">
    <location>
        <begin position="1"/>
        <end position="15"/>
    </location>
</feature>